<dbReference type="EMBL" id="CH476628">
    <property type="protein sequence ID" value="EDO04119.1"/>
    <property type="molecule type" value="Genomic_DNA"/>
</dbReference>
<sequence length="96" mass="11275">MWGKLLNFFVDDLWWIFLKFDCPRDVVFASIIQRLLGALFMNACMLYSQVVPALQVKAIVPMFKFWKAFCHHPPFIDIVCAVLTFYGVDSWTNEIH</sequence>
<dbReference type="AlphaFoldDB" id="A7EMQ3"/>
<evidence type="ECO:0000313" key="2">
    <source>
        <dbReference type="Proteomes" id="UP000001312"/>
    </source>
</evidence>
<dbReference type="KEGG" id="ssl:SS1G_06602"/>
<gene>
    <name evidence="1" type="ORF">SS1G_06602</name>
</gene>
<accession>A7EMQ3</accession>
<proteinExistence type="predicted"/>
<name>A7EMQ3_SCLS1</name>
<protein>
    <submittedName>
        <fullName evidence="1">Uncharacterized protein</fullName>
    </submittedName>
</protein>
<organism evidence="1 2">
    <name type="scientific">Sclerotinia sclerotiorum (strain ATCC 18683 / 1980 / Ss-1)</name>
    <name type="common">White mold</name>
    <name type="synonym">Whetzelinia sclerotiorum</name>
    <dbReference type="NCBI Taxonomy" id="665079"/>
    <lineage>
        <taxon>Eukaryota</taxon>
        <taxon>Fungi</taxon>
        <taxon>Dikarya</taxon>
        <taxon>Ascomycota</taxon>
        <taxon>Pezizomycotina</taxon>
        <taxon>Leotiomycetes</taxon>
        <taxon>Helotiales</taxon>
        <taxon>Sclerotiniaceae</taxon>
        <taxon>Sclerotinia</taxon>
    </lineage>
</organism>
<keyword evidence="2" id="KW-1185">Reference proteome</keyword>
<dbReference type="GeneID" id="5488322"/>
<evidence type="ECO:0000313" key="1">
    <source>
        <dbReference type="EMBL" id="EDO04119.1"/>
    </source>
</evidence>
<dbReference type="RefSeq" id="XP_001592361.1">
    <property type="nucleotide sequence ID" value="XM_001592311.1"/>
</dbReference>
<dbReference type="Proteomes" id="UP000001312">
    <property type="component" value="Unassembled WGS sequence"/>
</dbReference>
<reference evidence="2" key="1">
    <citation type="journal article" date="2011" name="PLoS Genet.">
        <title>Genomic analysis of the necrotrophic fungal pathogens Sclerotinia sclerotiorum and Botrytis cinerea.</title>
        <authorList>
            <person name="Amselem J."/>
            <person name="Cuomo C.A."/>
            <person name="van Kan J.A."/>
            <person name="Viaud M."/>
            <person name="Benito E.P."/>
            <person name="Couloux A."/>
            <person name="Coutinho P.M."/>
            <person name="de Vries R.P."/>
            <person name="Dyer P.S."/>
            <person name="Fillinger S."/>
            <person name="Fournier E."/>
            <person name="Gout L."/>
            <person name="Hahn M."/>
            <person name="Kohn L."/>
            <person name="Lapalu N."/>
            <person name="Plummer K.M."/>
            <person name="Pradier J.M."/>
            <person name="Quevillon E."/>
            <person name="Sharon A."/>
            <person name="Simon A."/>
            <person name="ten Have A."/>
            <person name="Tudzynski B."/>
            <person name="Tudzynski P."/>
            <person name="Wincker P."/>
            <person name="Andrew M."/>
            <person name="Anthouard V."/>
            <person name="Beever R.E."/>
            <person name="Beffa R."/>
            <person name="Benoit I."/>
            <person name="Bouzid O."/>
            <person name="Brault B."/>
            <person name="Chen Z."/>
            <person name="Choquer M."/>
            <person name="Collemare J."/>
            <person name="Cotton P."/>
            <person name="Danchin E.G."/>
            <person name="Da Silva C."/>
            <person name="Gautier A."/>
            <person name="Giraud C."/>
            <person name="Giraud T."/>
            <person name="Gonzalez C."/>
            <person name="Grossetete S."/>
            <person name="Guldener U."/>
            <person name="Henrissat B."/>
            <person name="Howlett B.J."/>
            <person name="Kodira C."/>
            <person name="Kretschmer M."/>
            <person name="Lappartient A."/>
            <person name="Leroch M."/>
            <person name="Levis C."/>
            <person name="Mauceli E."/>
            <person name="Neuveglise C."/>
            <person name="Oeser B."/>
            <person name="Pearson M."/>
            <person name="Poulain J."/>
            <person name="Poussereau N."/>
            <person name="Quesneville H."/>
            <person name="Rascle C."/>
            <person name="Schumacher J."/>
            <person name="Segurens B."/>
            <person name="Sexton A."/>
            <person name="Silva E."/>
            <person name="Sirven C."/>
            <person name="Soanes D.M."/>
            <person name="Talbot N.J."/>
            <person name="Templeton M."/>
            <person name="Yandava C."/>
            <person name="Yarden O."/>
            <person name="Zeng Q."/>
            <person name="Rollins J.A."/>
            <person name="Lebrun M.H."/>
            <person name="Dickman M."/>
        </authorList>
    </citation>
    <scope>NUCLEOTIDE SEQUENCE [LARGE SCALE GENOMIC DNA]</scope>
    <source>
        <strain evidence="2">ATCC 18683 / 1980 / Ss-1</strain>
    </source>
</reference>
<dbReference type="InParanoid" id="A7EMQ3"/>